<dbReference type="SMART" id="SM00226">
    <property type="entry name" value="LMWPc"/>
    <property type="match status" value="1"/>
</dbReference>
<comment type="caution">
    <text evidence="2">The sequence shown here is derived from an EMBL/GenBank/DDBJ whole genome shotgun (WGS) entry which is preliminary data.</text>
</comment>
<dbReference type="Proteomes" id="UP000291101">
    <property type="component" value="Unassembled WGS sequence"/>
</dbReference>
<dbReference type="EMBL" id="SDWV01000030">
    <property type="protein sequence ID" value="RYC04448.1"/>
    <property type="molecule type" value="Genomic_DNA"/>
</dbReference>
<evidence type="ECO:0000259" key="1">
    <source>
        <dbReference type="SMART" id="SM00226"/>
    </source>
</evidence>
<reference evidence="2 3" key="1">
    <citation type="submission" date="2019-01" db="EMBL/GenBank/DDBJ databases">
        <title>Novel species of Nocardioides.</title>
        <authorList>
            <person name="Liu Q."/>
            <person name="X Y.-H."/>
        </authorList>
    </citation>
    <scope>NUCLEOTIDE SEQUENCE [LARGE SCALE GENOMIC DNA]</scope>
    <source>
        <strain evidence="2 3">HLT2-9</strain>
    </source>
</reference>
<dbReference type="InterPro" id="IPR050438">
    <property type="entry name" value="LMW_PTPase"/>
</dbReference>
<organism evidence="2 3">
    <name type="scientific">Nocardioides zhouii</name>
    <dbReference type="NCBI Taxonomy" id="1168729"/>
    <lineage>
        <taxon>Bacteria</taxon>
        <taxon>Bacillati</taxon>
        <taxon>Actinomycetota</taxon>
        <taxon>Actinomycetes</taxon>
        <taxon>Propionibacteriales</taxon>
        <taxon>Nocardioidaceae</taxon>
        <taxon>Nocardioides</taxon>
    </lineage>
</organism>
<dbReference type="OrthoDB" id="9784339at2"/>
<protein>
    <recommendedName>
        <fullName evidence="1">Phosphotyrosine protein phosphatase I domain-containing protein</fullName>
    </recommendedName>
</protein>
<evidence type="ECO:0000313" key="2">
    <source>
        <dbReference type="EMBL" id="RYC04448.1"/>
    </source>
</evidence>
<dbReference type="Gene3D" id="3.40.50.2300">
    <property type="match status" value="1"/>
</dbReference>
<sequence length="175" mass="18763">MTEPLSVLFLCTANICRSPAMELIARDLAGPDADIVFSSSGTHARTGHRMNPVMVDTVPGLDVTGFRSRRLKPEMLLDADLVLTAESIHRQHVLDDYPQLHRQLFTLGQFAAAVAEIPGLTGLELIAAVGQKRQPAHPELDVADPYRRGAKAAATATGTITAMLSVVVPRLTGDS</sequence>
<dbReference type="AlphaFoldDB" id="A0A4Q2SKH0"/>
<dbReference type="SUPFAM" id="SSF52788">
    <property type="entry name" value="Phosphotyrosine protein phosphatases I"/>
    <property type="match status" value="1"/>
</dbReference>
<dbReference type="PANTHER" id="PTHR11717">
    <property type="entry name" value="LOW MOLECULAR WEIGHT PROTEIN TYROSINE PHOSPHATASE"/>
    <property type="match status" value="1"/>
</dbReference>
<dbReference type="GO" id="GO:0004725">
    <property type="term" value="F:protein tyrosine phosphatase activity"/>
    <property type="evidence" value="ECO:0007669"/>
    <property type="project" value="TreeGrafter"/>
</dbReference>
<proteinExistence type="predicted"/>
<feature type="domain" description="Phosphotyrosine protein phosphatase I" evidence="1">
    <location>
        <begin position="5"/>
        <end position="170"/>
    </location>
</feature>
<keyword evidence="3" id="KW-1185">Reference proteome</keyword>
<name>A0A4Q2SKH0_9ACTN</name>
<dbReference type="RefSeq" id="WP_129428724.1">
    <property type="nucleotide sequence ID" value="NZ_SDWV01000030.1"/>
</dbReference>
<dbReference type="InterPro" id="IPR036196">
    <property type="entry name" value="Ptyr_pPase_sf"/>
</dbReference>
<dbReference type="Pfam" id="PF01451">
    <property type="entry name" value="LMWPc"/>
    <property type="match status" value="1"/>
</dbReference>
<gene>
    <name evidence="2" type="ORF">EUA94_20530</name>
</gene>
<evidence type="ECO:0000313" key="3">
    <source>
        <dbReference type="Proteomes" id="UP000291101"/>
    </source>
</evidence>
<dbReference type="PANTHER" id="PTHR11717:SF31">
    <property type="entry name" value="LOW MOLECULAR WEIGHT PROTEIN-TYROSINE-PHOSPHATASE ETP-RELATED"/>
    <property type="match status" value="1"/>
</dbReference>
<accession>A0A4Q2SKH0</accession>
<dbReference type="InterPro" id="IPR023485">
    <property type="entry name" value="Ptyr_pPase"/>
</dbReference>